<dbReference type="AlphaFoldDB" id="A0A1Y1I541"/>
<dbReference type="EMBL" id="DF237132">
    <property type="protein sequence ID" value="GAQ84281.1"/>
    <property type="molecule type" value="Genomic_DNA"/>
</dbReference>
<reference evidence="1 2" key="1">
    <citation type="journal article" date="2014" name="Nat. Commun.">
        <title>Klebsormidium flaccidum genome reveals primary factors for plant terrestrial adaptation.</title>
        <authorList>
            <person name="Hori K."/>
            <person name="Maruyama F."/>
            <person name="Fujisawa T."/>
            <person name="Togashi T."/>
            <person name="Yamamoto N."/>
            <person name="Seo M."/>
            <person name="Sato S."/>
            <person name="Yamada T."/>
            <person name="Mori H."/>
            <person name="Tajima N."/>
            <person name="Moriyama T."/>
            <person name="Ikeuchi M."/>
            <person name="Watanabe M."/>
            <person name="Wada H."/>
            <person name="Kobayashi K."/>
            <person name="Saito M."/>
            <person name="Masuda T."/>
            <person name="Sasaki-Sekimoto Y."/>
            <person name="Mashiguchi K."/>
            <person name="Awai K."/>
            <person name="Shimojima M."/>
            <person name="Masuda S."/>
            <person name="Iwai M."/>
            <person name="Nobusawa T."/>
            <person name="Narise T."/>
            <person name="Kondo S."/>
            <person name="Saito H."/>
            <person name="Sato R."/>
            <person name="Murakawa M."/>
            <person name="Ihara Y."/>
            <person name="Oshima-Yamada Y."/>
            <person name="Ohtaka K."/>
            <person name="Satoh M."/>
            <person name="Sonobe K."/>
            <person name="Ishii M."/>
            <person name="Ohtani R."/>
            <person name="Kanamori-Sato M."/>
            <person name="Honoki R."/>
            <person name="Miyazaki D."/>
            <person name="Mochizuki H."/>
            <person name="Umetsu J."/>
            <person name="Higashi K."/>
            <person name="Shibata D."/>
            <person name="Kamiya Y."/>
            <person name="Sato N."/>
            <person name="Nakamura Y."/>
            <person name="Tabata S."/>
            <person name="Ida S."/>
            <person name="Kurokawa K."/>
            <person name="Ohta H."/>
        </authorList>
    </citation>
    <scope>NUCLEOTIDE SEQUENCE [LARGE SCALE GENOMIC DNA]</scope>
    <source>
        <strain evidence="1 2">NIES-2285</strain>
    </source>
</reference>
<sequence length="182" mass="21145">MGCKPVRKRCNFAARWSRHERLALILPYLERLLESLYRNFKFCGASQAASSIGGLRREGETGFMGKKFAQTLELKPDKALIDEYIEYHKLVWPEVLHSLKEIGILDMTIWLHGNRLFMVCEVPESFDPSKDYQTYTTDAICQKWDTLMKGYQQKVPTAEEGEWWASMQEVFDLNTQLKALNA</sequence>
<keyword evidence="2" id="KW-1185">Reference proteome</keyword>
<gene>
    <name evidence="1" type="ORF">KFL_001830090</name>
</gene>
<dbReference type="Gene3D" id="3.30.70.100">
    <property type="match status" value="1"/>
</dbReference>
<dbReference type="GO" id="GO:0016857">
    <property type="term" value="F:racemase and epimerase activity, acting on carbohydrates and derivatives"/>
    <property type="evidence" value="ECO:0007669"/>
    <property type="project" value="InterPro"/>
</dbReference>
<dbReference type="InterPro" id="IPR008000">
    <property type="entry name" value="Rham/fucose_mutarotase"/>
</dbReference>
<dbReference type="PANTHER" id="PTHR43239:SF1">
    <property type="entry name" value="UPF0734 PROTEIN DDB_G0273871_DDB_G0273177"/>
    <property type="match status" value="1"/>
</dbReference>
<dbReference type="Proteomes" id="UP000054558">
    <property type="component" value="Unassembled WGS sequence"/>
</dbReference>
<evidence type="ECO:0008006" key="3">
    <source>
        <dbReference type="Google" id="ProtNLM"/>
    </source>
</evidence>
<dbReference type="SUPFAM" id="SSF54909">
    <property type="entry name" value="Dimeric alpha+beta barrel"/>
    <property type="match status" value="1"/>
</dbReference>
<dbReference type="Pfam" id="PF05336">
    <property type="entry name" value="rhaM"/>
    <property type="match status" value="1"/>
</dbReference>
<evidence type="ECO:0000313" key="2">
    <source>
        <dbReference type="Proteomes" id="UP000054558"/>
    </source>
</evidence>
<accession>A0A1Y1I541</accession>
<dbReference type="OrthoDB" id="9981546at2759"/>
<dbReference type="InterPro" id="IPR052996">
    <property type="entry name" value="Carb_Metab_Mutarotase"/>
</dbReference>
<dbReference type="OMA" id="LMWKYQQ"/>
<dbReference type="PANTHER" id="PTHR43239">
    <property type="entry name" value="UPF0734 PROTEIN DDB_G0273871/DDB_G0273177"/>
    <property type="match status" value="1"/>
</dbReference>
<dbReference type="InterPro" id="IPR011008">
    <property type="entry name" value="Dimeric_a/b-barrel"/>
</dbReference>
<protein>
    <recommendedName>
        <fullName evidence="3">L-rhamnose mutarotase</fullName>
    </recommendedName>
</protein>
<evidence type="ECO:0000313" key="1">
    <source>
        <dbReference type="EMBL" id="GAQ84281.1"/>
    </source>
</evidence>
<organism evidence="1 2">
    <name type="scientific">Klebsormidium nitens</name>
    <name type="common">Green alga</name>
    <name type="synonym">Ulothrix nitens</name>
    <dbReference type="NCBI Taxonomy" id="105231"/>
    <lineage>
        <taxon>Eukaryota</taxon>
        <taxon>Viridiplantae</taxon>
        <taxon>Streptophyta</taxon>
        <taxon>Klebsormidiophyceae</taxon>
        <taxon>Klebsormidiales</taxon>
        <taxon>Klebsormidiaceae</taxon>
        <taxon>Klebsormidium</taxon>
    </lineage>
</organism>
<proteinExistence type="predicted"/>
<name>A0A1Y1I541_KLENI</name>
<dbReference type="STRING" id="105231.A0A1Y1I541"/>